<dbReference type="AlphaFoldDB" id="A0A7S4C489"/>
<dbReference type="EMBL" id="HBIZ01063390">
    <property type="protein sequence ID" value="CAE0786467.1"/>
    <property type="molecule type" value="Transcribed_RNA"/>
</dbReference>
<evidence type="ECO:0008006" key="2">
    <source>
        <dbReference type="Google" id="ProtNLM"/>
    </source>
</evidence>
<sequence length="174" mass="18982">MPSALHCLEFVCPEDSTVSLRCDAAQVEHLRLFLKVAIVEQLLLRLHAGVDLEVQNPFARLRDFCGYFVLSALPVGCDALDDVPLRMAMVPDSQSKRRLIAAFTANDALQFFVAAREAAAQTREEQLVSVQLSGLELFGHLAGSSADGIVFNACGPTQPIALQREVTKAILNYP</sequence>
<evidence type="ECO:0000313" key="1">
    <source>
        <dbReference type="EMBL" id="CAE0786467.1"/>
    </source>
</evidence>
<reference evidence="1" key="1">
    <citation type="submission" date="2021-01" db="EMBL/GenBank/DDBJ databases">
        <authorList>
            <person name="Corre E."/>
            <person name="Pelletier E."/>
            <person name="Niang G."/>
            <person name="Scheremetjew M."/>
            <person name="Finn R."/>
            <person name="Kale V."/>
            <person name="Holt S."/>
            <person name="Cochrane G."/>
            <person name="Meng A."/>
            <person name="Brown T."/>
            <person name="Cohen L."/>
        </authorList>
    </citation>
    <scope>NUCLEOTIDE SEQUENCE</scope>
    <source>
        <strain evidence="1">CCMP645</strain>
    </source>
</reference>
<name>A0A7S4C489_CHRCT</name>
<protein>
    <recommendedName>
        <fullName evidence="2">SseB protein N-terminal domain-containing protein</fullName>
    </recommendedName>
</protein>
<gene>
    <name evidence="1" type="ORF">PCAR00345_LOCUS39175</name>
</gene>
<organism evidence="1">
    <name type="scientific">Chrysotila carterae</name>
    <name type="common">Marine alga</name>
    <name type="synonym">Syracosphaera carterae</name>
    <dbReference type="NCBI Taxonomy" id="13221"/>
    <lineage>
        <taxon>Eukaryota</taxon>
        <taxon>Haptista</taxon>
        <taxon>Haptophyta</taxon>
        <taxon>Prymnesiophyceae</taxon>
        <taxon>Isochrysidales</taxon>
        <taxon>Isochrysidaceae</taxon>
        <taxon>Chrysotila</taxon>
    </lineage>
</organism>
<accession>A0A7S4C489</accession>
<proteinExistence type="predicted"/>